<gene>
    <name evidence="1" type="ORF">AVEN_1424_1</name>
    <name evidence="2" type="ORF">AVEN_271291_1</name>
</gene>
<proteinExistence type="predicted"/>
<evidence type="ECO:0000313" key="3">
    <source>
        <dbReference type="Proteomes" id="UP000499080"/>
    </source>
</evidence>
<protein>
    <submittedName>
        <fullName evidence="1">Uncharacterized protein</fullName>
    </submittedName>
</protein>
<name>A0A4Y2F0N8_ARAVE</name>
<dbReference type="EMBL" id="BGPR01171859">
    <property type="protein sequence ID" value="GBM33675.1"/>
    <property type="molecule type" value="Genomic_DNA"/>
</dbReference>
<organism evidence="1 3">
    <name type="scientific">Araneus ventricosus</name>
    <name type="common">Orbweaver spider</name>
    <name type="synonym">Epeira ventricosa</name>
    <dbReference type="NCBI Taxonomy" id="182803"/>
    <lineage>
        <taxon>Eukaryota</taxon>
        <taxon>Metazoa</taxon>
        <taxon>Ecdysozoa</taxon>
        <taxon>Arthropoda</taxon>
        <taxon>Chelicerata</taxon>
        <taxon>Arachnida</taxon>
        <taxon>Araneae</taxon>
        <taxon>Araneomorphae</taxon>
        <taxon>Entelegynae</taxon>
        <taxon>Araneoidea</taxon>
        <taxon>Araneidae</taxon>
        <taxon>Araneus</taxon>
    </lineage>
</organism>
<dbReference type="Proteomes" id="UP000499080">
    <property type="component" value="Unassembled WGS sequence"/>
</dbReference>
<evidence type="ECO:0000313" key="1">
    <source>
        <dbReference type="EMBL" id="GBM33675.1"/>
    </source>
</evidence>
<keyword evidence="3" id="KW-1185">Reference proteome</keyword>
<accession>A0A4Y2F0N8</accession>
<comment type="caution">
    <text evidence="1">The sequence shown here is derived from an EMBL/GenBank/DDBJ whole genome shotgun (WGS) entry which is preliminary data.</text>
</comment>
<reference evidence="1 3" key="1">
    <citation type="journal article" date="2019" name="Sci. Rep.">
        <title>Orb-weaving spider Araneus ventricosus genome elucidates the spidroin gene catalogue.</title>
        <authorList>
            <person name="Kono N."/>
            <person name="Nakamura H."/>
            <person name="Ohtoshi R."/>
            <person name="Moran D.A.P."/>
            <person name="Shinohara A."/>
            <person name="Yoshida Y."/>
            <person name="Fujiwara M."/>
            <person name="Mori M."/>
            <person name="Tomita M."/>
            <person name="Arakawa K."/>
        </authorList>
    </citation>
    <scope>NUCLEOTIDE SEQUENCE [LARGE SCALE GENOMIC DNA]</scope>
</reference>
<dbReference type="AlphaFoldDB" id="A0A4Y2F0N8"/>
<sequence>MSSPRRKNPKVNNLGSDSNRIPPLLLWVLEEGGKTEVKGLFRGMMRLEMKSGNDVRNV</sequence>
<evidence type="ECO:0000313" key="2">
    <source>
        <dbReference type="EMBL" id="GBN19710.1"/>
    </source>
</evidence>
<dbReference type="EMBL" id="BGPR01120809">
    <property type="protein sequence ID" value="GBN19710.1"/>
    <property type="molecule type" value="Genomic_DNA"/>
</dbReference>
<feature type="non-terminal residue" evidence="1">
    <location>
        <position position="58"/>
    </location>
</feature>